<dbReference type="STRING" id="717606.PaecuDRAFT_3378"/>
<dbReference type="Pfam" id="PF03780">
    <property type="entry name" value="Asp23"/>
    <property type="match status" value="1"/>
</dbReference>
<dbReference type="Proteomes" id="UP000005387">
    <property type="component" value="Unassembled WGS sequence"/>
</dbReference>
<keyword evidence="2" id="KW-1133">Transmembrane helix</keyword>
<dbReference type="eggNOG" id="COG1302">
    <property type="taxonomic scope" value="Bacteria"/>
</dbReference>
<dbReference type="AlphaFoldDB" id="E0ICI9"/>
<keyword evidence="4" id="KW-1185">Reference proteome</keyword>
<keyword evidence="2" id="KW-0812">Transmembrane</keyword>
<proteinExistence type="inferred from homology"/>
<evidence type="ECO:0000256" key="1">
    <source>
        <dbReference type="ARBA" id="ARBA00005721"/>
    </source>
</evidence>
<evidence type="ECO:0000313" key="3">
    <source>
        <dbReference type="EMBL" id="EFM09875.1"/>
    </source>
</evidence>
<dbReference type="EMBL" id="AEDD01000009">
    <property type="protein sequence ID" value="EFM09875.1"/>
    <property type="molecule type" value="Genomic_DNA"/>
</dbReference>
<feature type="transmembrane region" description="Helical" evidence="2">
    <location>
        <begin position="59"/>
        <end position="78"/>
    </location>
</feature>
<evidence type="ECO:0000256" key="2">
    <source>
        <dbReference type="SAM" id="Phobius"/>
    </source>
</evidence>
<evidence type="ECO:0008006" key="5">
    <source>
        <dbReference type="Google" id="ProtNLM"/>
    </source>
</evidence>
<evidence type="ECO:0000313" key="4">
    <source>
        <dbReference type="Proteomes" id="UP000005387"/>
    </source>
</evidence>
<comment type="similarity">
    <text evidence="1">Belongs to the asp23 family.</text>
</comment>
<gene>
    <name evidence="3" type="ORF">PaecuDRAFT_3378</name>
</gene>
<reference evidence="3 4" key="1">
    <citation type="submission" date="2010-07" db="EMBL/GenBank/DDBJ databases">
        <title>The draft genome of Paenibacillus curdlanolyticus YK9.</title>
        <authorList>
            <consortium name="US DOE Joint Genome Institute (JGI-PGF)"/>
            <person name="Lucas S."/>
            <person name="Copeland A."/>
            <person name="Lapidus A."/>
            <person name="Cheng J.-F."/>
            <person name="Bruce D."/>
            <person name="Goodwin L."/>
            <person name="Pitluck S."/>
            <person name="Land M.L."/>
            <person name="Hauser L."/>
            <person name="Chang Y.-J."/>
            <person name="Jeffries C."/>
            <person name="Anderson I.J."/>
            <person name="Johnson E."/>
            <person name="Loganathan U."/>
            <person name="Mulhopadhyay B."/>
            <person name="Kyrpides N."/>
            <person name="Woyke T.J."/>
        </authorList>
    </citation>
    <scope>NUCLEOTIDE SEQUENCE [LARGE SCALE GENOMIC DNA]</scope>
    <source>
        <strain evidence="3 4">YK9</strain>
    </source>
</reference>
<sequence>MPEEAYTLVRVVDKLLLFLYSIAIGAASIGLFCVGVRWIPEDTVVDSIRNLYGDEQWVQITATTVGVVLFLISLRLFYVSVKRSNGSTPSIDQRNEFGDVRISMETVENLALKAASRHRGLKDLRARIRVTDAGLDIVIRTVVEGDTSIPALTEEIQRSVKGHVEEITGIPVAGVSVFVANVVQAPAFKSRVE</sequence>
<name>E0ICI9_9BACL</name>
<dbReference type="NCBIfam" id="NF033218">
    <property type="entry name" value="anchor_AmaP"/>
    <property type="match status" value="1"/>
</dbReference>
<accession>E0ICI9</accession>
<feature type="transmembrane region" description="Helical" evidence="2">
    <location>
        <begin position="15"/>
        <end position="39"/>
    </location>
</feature>
<organism evidence="3 4">
    <name type="scientific">Paenibacillus curdlanolyticus YK9</name>
    <dbReference type="NCBI Taxonomy" id="717606"/>
    <lineage>
        <taxon>Bacteria</taxon>
        <taxon>Bacillati</taxon>
        <taxon>Bacillota</taxon>
        <taxon>Bacilli</taxon>
        <taxon>Bacillales</taxon>
        <taxon>Paenibacillaceae</taxon>
        <taxon>Paenibacillus</taxon>
    </lineage>
</organism>
<keyword evidence="2" id="KW-0472">Membrane</keyword>
<protein>
    <recommendedName>
        <fullName evidence="5">Alkaline shock response membrane anchor protein AmaP</fullName>
    </recommendedName>
</protein>
<dbReference type="InterPro" id="IPR005531">
    <property type="entry name" value="Asp23"/>
</dbReference>